<feature type="region of interest" description="Disordered" evidence="2">
    <location>
        <begin position="245"/>
        <end position="285"/>
    </location>
</feature>
<dbReference type="Pfam" id="PF05760">
    <property type="entry name" value="IER"/>
    <property type="match status" value="1"/>
</dbReference>
<evidence type="ECO:0000313" key="4">
    <source>
        <dbReference type="Proteomes" id="UP001217089"/>
    </source>
</evidence>
<evidence type="ECO:0000313" key="3">
    <source>
        <dbReference type="EMBL" id="KAJ8300345.1"/>
    </source>
</evidence>
<accession>A0ABQ9EA47</accession>
<proteinExistence type="inferred from homology"/>
<evidence type="ECO:0000256" key="1">
    <source>
        <dbReference type="ARBA" id="ARBA00006186"/>
    </source>
</evidence>
<dbReference type="PANTHER" id="PTHR15895">
    <property type="entry name" value="IMMEDIATE EARLY RESPONSE GENE"/>
    <property type="match status" value="1"/>
</dbReference>
<feature type="compositionally biased region" description="Polar residues" evidence="2">
    <location>
        <begin position="71"/>
        <end position="81"/>
    </location>
</feature>
<feature type="compositionally biased region" description="Basic and acidic residues" evidence="2">
    <location>
        <begin position="92"/>
        <end position="132"/>
    </location>
</feature>
<comment type="caution">
    <text evidence="3">The sequence shown here is derived from an EMBL/GenBank/DDBJ whole genome shotgun (WGS) entry which is preliminary data.</text>
</comment>
<comment type="similarity">
    <text evidence="1">Belongs to the IER family.</text>
</comment>
<feature type="compositionally biased region" description="Low complexity" evidence="2">
    <location>
        <begin position="245"/>
        <end position="282"/>
    </location>
</feature>
<keyword evidence="4" id="KW-1185">Reference proteome</keyword>
<organism evidence="3 4">
    <name type="scientific">Tegillarca granosa</name>
    <name type="common">Malaysian cockle</name>
    <name type="synonym">Anadara granosa</name>
    <dbReference type="NCBI Taxonomy" id="220873"/>
    <lineage>
        <taxon>Eukaryota</taxon>
        <taxon>Metazoa</taxon>
        <taxon>Spiralia</taxon>
        <taxon>Lophotrochozoa</taxon>
        <taxon>Mollusca</taxon>
        <taxon>Bivalvia</taxon>
        <taxon>Autobranchia</taxon>
        <taxon>Pteriomorphia</taxon>
        <taxon>Arcoida</taxon>
        <taxon>Arcoidea</taxon>
        <taxon>Arcidae</taxon>
        <taxon>Tegillarca</taxon>
    </lineage>
</organism>
<sequence length="319" mass="35051">MNTEAQRLVSLSLGKIAASRSQRGGINLHKNLLVASVLHKARTAYMMENLQTMLAKRQAQAGTKVEEKPAQISTDSKNNNLRCDATTAGKRSQGELDTPKVSKPCDVENKENSPPKCARLESENSSVREDKLSQNSRVENIDQTQCGNVSNALCTPRHEVNDYVNKQNSCTRCVLKRRRGSHDSTTTDNENSEQTICSKKLRLDINQRDNEQSLNCTEEMQTDSPQITSLVSIFNTGFSGLCSNTGNSESTDNNNNNSHVKSHYSSDSVSSYNLHHSSSPSHKLNGYSLDSNNISSCGTELIDHKLESVSMPTAIALTV</sequence>
<reference evidence="3 4" key="1">
    <citation type="submission" date="2022-12" db="EMBL/GenBank/DDBJ databases">
        <title>Chromosome-level genome of Tegillarca granosa.</title>
        <authorList>
            <person name="Kim J."/>
        </authorList>
    </citation>
    <scope>NUCLEOTIDE SEQUENCE [LARGE SCALE GENOMIC DNA]</scope>
    <source>
        <strain evidence="3">Teg-2019</strain>
        <tissue evidence="3">Adductor muscle</tissue>
    </source>
</reference>
<protein>
    <submittedName>
        <fullName evidence="3">Uncharacterized protein</fullName>
    </submittedName>
</protein>
<dbReference type="Proteomes" id="UP001217089">
    <property type="component" value="Unassembled WGS sequence"/>
</dbReference>
<evidence type="ECO:0000256" key="2">
    <source>
        <dbReference type="SAM" id="MobiDB-lite"/>
    </source>
</evidence>
<feature type="region of interest" description="Disordered" evidence="2">
    <location>
        <begin position="61"/>
        <end position="134"/>
    </location>
</feature>
<dbReference type="EMBL" id="JARBDR010000919">
    <property type="protein sequence ID" value="KAJ8300345.1"/>
    <property type="molecule type" value="Genomic_DNA"/>
</dbReference>
<dbReference type="InterPro" id="IPR008653">
    <property type="entry name" value="IER"/>
</dbReference>
<name>A0ABQ9EA47_TEGGR</name>
<gene>
    <name evidence="3" type="ORF">KUTeg_021864</name>
</gene>